<dbReference type="SMART" id="SM00877">
    <property type="entry name" value="BMC"/>
    <property type="match status" value="2"/>
</dbReference>
<dbReference type="AlphaFoldDB" id="A0AA45C8D1"/>
<name>A0AA45C8D1_9BACT</name>
<dbReference type="RefSeq" id="WP_109604071.1">
    <property type="nucleotide sequence ID" value="NZ_QGGI01000003.1"/>
</dbReference>
<dbReference type="Proteomes" id="UP000245921">
    <property type="component" value="Unassembled WGS sequence"/>
</dbReference>
<dbReference type="PANTHER" id="PTHR33941:SF11">
    <property type="entry name" value="BACTERIAL MICROCOMPARTMENT SHELL PROTEIN PDUJ"/>
    <property type="match status" value="1"/>
</dbReference>
<organism evidence="4 5">
    <name type="scientific">Oceanotoga teriensis</name>
    <dbReference type="NCBI Taxonomy" id="515440"/>
    <lineage>
        <taxon>Bacteria</taxon>
        <taxon>Thermotogati</taxon>
        <taxon>Thermotogota</taxon>
        <taxon>Thermotogae</taxon>
        <taxon>Petrotogales</taxon>
        <taxon>Petrotogaceae</taxon>
        <taxon>Oceanotoga</taxon>
    </lineage>
</organism>
<evidence type="ECO:0000313" key="4">
    <source>
        <dbReference type="EMBL" id="PWJ95954.1"/>
    </source>
</evidence>
<comment type="caution">
    <text evidence="4">The sequence shown here is derived from an EMBL/GenBank/DDBJ whole genome shotgun (WGS) entry which is preliminary data.</text>
</comment>
<gene>
    <name evidence="4" type="ORF">C7380_103133</name>
</gene>
<protein>
    <submittedName>
        <fullName evidence="4">Microcompartment protein CcmL/EutN</fullName>
    </submittedName>
</protein>
<sequence length="174" mass="19211">MFKSIGIIETRSIAFGYEIADKLLKDYDVELLQCKTKCPGKFIIIICSDTQNVNDAIISIKRHKNLIGNLLISDAHQKLIDGLKNKFDTYKNGAIGIVESLDIVTGINSLNKILKNNNVNLLKLNPSIMIGGKCYFIINGDLSSVEQAIFGGIDKKRLQTSVIANPDTELISKL</sequence>
<keyword evidence="5" id="KW-1185">Reference proteome</keyword>
<dbReference type="Pfam" id="PF00936">
    <property type="entry name" value="BMC"/>
    <property type="match status" value="2"/>
</dbReference>
<dbReference type="Gene3D" id="3.30.70.1710">
    <property type="match status" value="2"/>
</dbReference>
<evidence type="ECO:0000256" key="2">
    <source>
        <dbReference type="ARBA" id="ARBA00024446"/>
    </source>
</evidence>
<dbReference type="GO" id="GO:0031469">
    <property type="term" value="C:bacterial microcompartment"/>
    <property type="evidence" value="ECO:0007669"/>
    <property type="project" value="UniProtKB-SubCell"/>
</dbReference>
<accession>A0AA45C8D1</accession>
<dbReference type="InterPro" id="IPR000249">
    <property type="entry name" value="BMC_dom"/>
</dbReference>
<comment type="subcellular location">
    <subcellularLocation>
        <location evidence="1">Bacterial microcompartment</location>
    </subcellularLocation>
</comment>
<dbReference type="PIRSF" id="PIRSF034834">
    <property type="entry name" value="PduT"/>
    <property type="match status" value="1"/>
</dbReference>
<dbReference type="EMBL" id="QGGI01000003">
    <property type="protein sequence ID" value="PWJ95954.1"/>
    <property type="molecule type" value="Genomic_DNA"/>
</dbReference>
<dbReference type="PANTHER" id="PTHR33941">
    <property type="entry name" value="PROPANEDIOL UTILIZATION PROTEIN PDUA"/>
    <property type="match status" value="1"/>
</dbReference>
<evidence type="ECO:0000313" key="5">
    <source>
        <dbReference type="Proteomes" id="UP000245921"/>
    </source>
</evidence>
<dbReference type="SUPFAM" id="SSF143414">
    <property type="entry name" value="CcmK-like"/>
    <property type="match status" value="2"/>
</dbReference>
<feature type="domain" description="Bacterial microcompartment" evidence="3">
    <location>
        <begin position="93"/>
        <end position="166"/>
    </location>
</feature>
<proteinExistence type="predicted"/>
<dbReference type="InterPro" id="IPR011238">
    <property type="entry name" value="Micro_shell_prot_PduT"/>
</dbReference>
<reference evidence="4 5" key="1">
    <citation type="submission" date="2018-05" db="EMBL/GenBank/DDBJ databases">
        <title>Genomic Encyclopedia of Type Strains, Phase IV (KMG-IV): sequencing the most valuable type-strain genomes for metagenomic binning, comparative biology and taxonomic classification.</title>
        <authorList>
            <person name="Goeker M."/>
        </authorList>
    </citation>
    <scope>NUCLEOTIDE SEQUENCE [LARGE SCALE GENOMIC DNA]</scope>
    <source>
        <strain evidence="4 5">DSM 24906</strain>
    </source>
</reference>
<keyword evidence="2" id="KW-1283">Bacterial microcompartment</keyword>
<dbReference type="InterPro" id="IPR050575">
    <property type="entry name" value="BMC_shell"/>
</dbReference>
<dbReference type="InterPro" id="IPR037233">
    <property type="entry name" value="CcmK-like_sf"/>
</dbReference>
<feature type="domain" description="Bacterial microcompartment" evidence="3">
    <location>
        <begin position="3"/>
        <end position="75"/>
    </location>
</feature>
<evidence type="ECO:0000259" key="3">
    <source>
        <dbReference type="SMART" id="SM00877"/>
    </source>
</evidence>
<evidence type="ECO:0000256" key="1">
    <source>
        <dbReference type="ARBA" id="ARBA00024322"/>
    </source>
</evidence>